<comment type="subcellular location">
    <subcellularLocation>
        <location evidence="1">Secreted</location>
    </subcellularLocation>
</comment>
<reference evidence="9" key="1">
    <citation type="submission" date="2022-01" db="EMBL/GenBank/DDBJ databases">
        <authorList>
            <person name="King R."/>
        </authorList>
    </citation>
    <scope>NUCLEOTIDE SEQUENCE</scope>
</reference>
<evidence type="ECO:0000313" key="9">
    <source>
        <dbReference type="EMBL" id="CAG9769205.1"/>
    </source>
</evidence>
<name>A0A9N9MX82_9CUCU</name>
<evidence type="ECO:0000256" key="4">
    <source>
        <dbReference type="ARBA" id="ARBA00022702"/>
    </source>
</evidence>
<protein>
    <submittedName>
        <fullName evidence="9 10">Uncharacterized protein</fullName>
    </submittedName>
</protein>
<keyword evidence="8" id="KW-0732">Signal</keyword>
<dbReference type="PROSITE" id="PS00539">
    <property type="entry name" value="PYROKININ"/>
    <property type="match status" value="3"/>
</dbReference>
<dbReference type="InterPro" id="IPR001484">
    <property type="entry name" value="Pyrokinin_CS"/>
</dbReference>
<evidence type="ECO:0000256" key="5">
    <source>
        <dbReference type="ARBA" id="ARBA00022815"/>
    </source>
</evidence>
<keyword evidence="11" id="KW-1185">Reference proteome</keyword>
<keyword evidence="6" id="KW-0527">Neuropeptide</keyword>
<dbReference type="EMBL" id="OU892284">
    <property type="protein sequence ID" value="CAG9772765.1"/>
    <property type="molecule type" value="Genomic_DNA"/>
</dbReference>
<dbReference type="EMBL" id="OU892281">
    <property type="protein sequence ID" value="CAG9769205.1"/>
    <property type="molecule type" value="Genomic_DNA"/>
</dbReference>
<evidence type="ECO:0000313" key="11">
    <source>
        <dbReference type="Proteomes" id="UP001152799"/>
    </source>
</evidence>
<feature type="compositionally biased region" description="Basic and acidic residues" evidence="7">
    <location>
        <begin position="146"/>
        <end position="155"/>
    </location>
</feature>
<evidence type="ECO:0000313" key="10">
    <source>
        <dbReference type="EMBL" id="CAG9772765.1"/>
    </source>
</evidence>
<keyword evidence="5" id="KW-0027">Amidation</keyword>
<dbReference type="GO" id="GO:0005576">
    <property type="term" value="C:extracellular region"/>
    <property type="evidence" value="ECO:0007669"/>
    <property type="project" value="UniProtKB-SubCell"/>
</dbReference>
<dbReference type="OrthoDB" id="6424205at2759"/>
<dbReference type="GO" id="GO:0042811">
    <property type="term" value="P:pheromone biosynthetic process"/>
    <property type="evidence" value="ECO:0007669"/>
    <property type="project" value="InterPro"/>
</dbReference>
<dbReference type="Proteomes" id="UP001152799">
    <property type="component" value="Chromosome 5"/>
</dbReference>
<evidence type="ECO:0000256" key="6">
    <source>
        <dbReference type="ARBA" id="ARBA00023320"/>
    </source>
</evidence>
<evidence type="ECO:0000256" key="7">
    <source>
        <dbReference type="SAM" id="MobiDB-lite"/>
    </source>
</evidence>
<comment type="similarity">
    <text evidence="2">Belongs to the pyrokinin family.</text>
</comment>
<dbReference type="GO" id="GO:0007218">
    <property type="term" value="P:neuropeptide signaling pathway"/>
    <property type="evidence" value="ECO:0007669"/>
    <property type="project" value="UniProtKB-KW"/>
</dbReference>
<feature type="region of interest" description="Disordered" evidence="7">
    <location>
        <begin position="90"/>
        <end position="155"/>
    </location>
</feature>
<evidence type="ECO:0000256" key="1">
    <source>
        <dbReference type="ARBA" id="ARBA00004613"/>
    </source>
</evidence>
<evidence type="ECO:0000256" key="3">
    <source>
        <dbReference type="ARBA" id="ARBA00022525"/>
    </source>
</evidence>
<dbReference type="GO" id="GO:0005184">
    <property type="term" value="F:neuropeptide hormone activity"/>
    <property type="evidence" value="ECO:0007669"/>
    <property type="project" value="InterPro"/>
</dbReference>
<dbReference type="Pfam" id="PF05874">
    <property type="entry name" value="PBAN"/>
    <property type="match status" value="1"/>
</dbReference>
<evidence type="ECO:0000256" key="2">
    <source>
        <dbReference type="ARBA" id="ARBA00007714"/>
    </source>
</evidence>
<proteinExistence type="inferred from homology"/>
<dbReference type="AlphaFoldDB" id="A0A9N9MX82"/>
<organism evidence="9 11">
    <name type="scientific">Ceutorhynchus assimilis</name>
    <name type="common">cabbage seed weevil</name>
    <dbReference type="NCBI Taxonomy" id="467358"/>
    <lineage>
        <taxon>Eukaryota</taxon>
        <taxon>Metazoa</taxon>
        <taxon>Ecdysozoa</taxon>
        <taxon>Arthropoda</taxon>
        <taxon>Hexapoda</taxon>
        <taxon>Insecta</taxon>
        <taxon>Pterygota</taxon>
        <taxon>Neoptera</taxon>
        <taxon>Endopterygota</taxon>
        <taxon>Coleoptera</taxon>
        <taxon>Polyphaga</taxon>
        <taxon>Cucujiformia</taxon>
        <taxon>Curculionidae</taxon>
        <taxon>Ceutorhynchinae</taxon>
        <taxon>Ceutorhynchus</taxon>
    </lineage>
</organism>
<feature type="signal peptide" evidence="8">
    <location>
        <begin position="1"/>
        <end position="24"/>
    </location>
</feature>
<sequence>MTRISVVNSFVLLLVFFYCATLEAESFDSPNDRGHREASPMWFGPRIGRKKRNDINKVYRNEKEQSLLDVLRESPLVVVAVNEESEISANKQHNFTPRLGRESGETAPNWLDGAELVDADQLSPRPSNPFSPRLGRTNYNPFSPRLGRESDVPLQ</sequence>
<dbReference type="Proteomes" id="UP001152799">
    <property type="component" value="Chromosome 8"/>
</dbReference>
<accession>A0A9N9MX82</accession>
<evidence type="ECO:0000256" key="8">
    <source>
        <dbReference type="SAM" id="SignalP"/>
    </source>
</evidence>
<feature type="chain" id="PRO_5040652760" evidence="8">
    <location>
        <begin position="25"/>
        <end position="155"/>
    </location>
</feature>
<keyword evidence="3" id="KW-0964">Secreted</keyword>
<keyword evidence="4" id="KW-0372">Hormone</keyword>
<dbReference type="InterPro" id="IPR008730">
    <property type="entry name" value="PBAN"/>
</dbReference>
<gene>
    <name evidence="10" type="ORF">CEUTPL_LOCUS13170</name>
    <name evidence="9" type="ORF">CEUTPL_LOCUS9720</name>
</gene>